<dbReference type="Proteomes" id="UP000237684">
    <property type="component" value="Unassembled WGS sequence"/>
</dbReference>
<dbReference type="PANTHER" id="PTHR33169:SF14">
    <property type="entry name" value="TRANSCRIPTIONAL REGULATOR RV3488"/>
    <property type="match status" value="1"/>
</dbReference>
<dbReference type="Gene3D" id="1.10.10.10">
    <property type="entry name" value="Winged helix-like DNA-binding domain superfamily/Winged helix DNA-binding domain"/>
    <property type="match status" value="1"/>
</dbReference>
<dbReference type="InterPro" id="IPR036390">
    <property type="entry name" value="WH_DNA-bd_sf"/>
</dbReference>
<dbReference type="SUPFAM" id="SSF46785">
    <property type="entry name" value="Winged helix' DNA-binding domain"/>
    <property type="match status" value="1"/>
</dbReference>
<dbReference type="EMBL" id="NIGF01000006">
    <property type="protein sequence ID" value="PQV64258.1"/>
    <property type="molecule type" value="Genomic_DNA"/>
</dbReference>
<feature type="domain" description="Transcription regulator PadR N-terminal" evidence="1">
    <location>
        <begin position="14"/>
        <end position="87"/>
    </location>
</feature>
<dbReference type="InterPro" id="IPR036388">
    <property type="entry name" value="WH-like_DNA-bd_sf"/>
</dbReference>
<dbReference type="AlphaFoldDB" id="A0A2S8STZ9"/>
<protein>
    <submittedName>
        <fullName evidence="2">PadR family transcriptional regulator, regulatory protein PadR</fullName>
    </submittedName>
</protein>
<proteinExistence type="predicted"/>
<dbReference type="FunCoup" id="A0A2S8STZ9">
    <property type="interactions" value="2"/>
</dbReference>
<dbReference type="RefSeq" id="WP_105483397.1">
    <property type="nucleotide sequence ID" value="NZ_NIGF01000006.1"/>
</dbReference>
<sequence length="116" mass="13053">MQRELLKGNVPTLILSVLKSGGLHGYAIAREIERRSGGVLEWKEGTLYPALHALEKDGFIVARWENNEHGPSRKIYTLTPEGEADLKRRSALWNQFSRAINDVLGISPKENADETR</sequence>
<dbReference type="InterPro" id="IPR005149">
    <property type="entry name" value="Tscrpt_reg_PadR_N"/>
</dbReference>
<keyword evidence="3" id="KW-1185">Reference proteome</keyword>
<dbReference type="OrthoDB" id="9808017at2"/>
<evidence type="ECO:0000313" key="3">
    <source>
        <dbReference type="Proteomes" id="UP000237684"/>
    </source>
</evidence>
<gene>
    <name evidence="2" type="ORF">B1R32_106104</name>
</gene>
<evidence type="ECO:0000259" key="1">
    <source>
        <dbReference type="Pfam" id="PF03551"/>
    </source>
</evidence>
<evidence type="ECO:0000313" key="2">
    <source>
        <dbReference type="EMBL" id="PQV64258.1"/>
    </source>
</evidence>
<dbReference type="InterPro" id="IPR052509">
    <property type="entry name" value="Metal_resp_DNA-bind_regulator"/>
</dbReference>
<reference evidence="2 3" key="1">
    <citation type="journal article" date="2018" name="Syst. Appl. Microbiol.">
        <title>Abditibacterium utsteinense sp. nov., the first cultivated member of candidate phylum FBP, isolated from ice-free Antarctic soil samples.</title>
        <authorList>
            <person name="Tahon G."/>
            <person name="Tytgat B."/>
            <person name="Lebbe L."/>
            <person name="Carlier A."/>
            <person name="Willems A."/>
        </authorList>
    </citation>
    <scope>NUCLEOTIDE SEQUENCE [LARGE SCALE GENOMIC DNA]</scope>
    <source>
        <strain evidence="2 3">LMG 29911</strain>
    </source>
</reference>
<dbReference type="InParanoid" id="A0A2S8STZ9"/>
<comment type="caution">
    <text evidence="2">The sequence shown here is derived from an EMBL/GenBank/DDBJ whole genome shotgun (WGS) entry which is preliminary data.</text>
</comment>
<dbReference type="Pfam" id="PF03551">
    <property type="entry name" value="PadR"/>
    <property type="match status" value="1"/>
</dbReference>
<name>A0A2S8STZ9_9BACT</name>
<accession>A0A2S8STZ9</accession>
<dbReference type="PANTHER" id="PTHR33169">
    <property type="entry name" value="PADR-FAMILY TRANSCRIPTIONAL REGULATOR"/>
    <property type="match status" value="1"/>
</dbReference>
<organism evidence="2 3">
    <name type="scientific">Abditibacterium utsteinense</name>
    <dbReference type="NCBI Taxonomy" id="1960156"/>
    <lineage>
        <taxon>Bacteria</taxon>
        <taxon>Pseudomonadati</taxon>
        <taxon>Abditibacteriota</taxon>
        <taxon>Abditibacteriia</taxon>
        <taxon>Abditibacteriales</taxon>
        <taxon>Abditibacteriaceae</taxon>
        <taxon>Abditibacterium</taxon>
    </lineage>
</organism>